<feature type="region of interest" description="Disordered" evidence="6">
    <location>
        <begin position="1112"/>
        <end position="1131"/>
    </location>
</feature>
<feature type="compositionally biased region" description="Low complexity" evidence="6">
    <location>
        <begin position="70"/>
        <end position="82"/>
    </location>
</feature>
<evidence type="ECO:0000259" key="7">
    <source>
        <dbReference type="Pfam" id="PF05670"/>
    </source>
</evidence>
<evidence type="ECO:0000313" key="10">
    <source>
        <dbReference type="Proteomes" id="UP001530293"/>
    </source>
</evidence>
<sequence>MSAKKSRFDGLDVAAMTSHVKRTMLGFKLANVYDGNALGVSGTGSSGGGGSGDGAKGVYMFKLADPSGGSSSLPSSAASAASVNGNIAPPQDAALPAGEGEGGTATNNPNAEEQETANNAADQKRAMLLIESGVRFHPTTHYTQSSAGSSSTPSPFSLKLRKHLRNLRLENITQLGNLDRVVDFRFGSGSYAHHLILELYAQGNLILCDGEYRILALLRTHEYEVNSGKKGGDGDGEEEKTKDAATSGKEEVKVRVGNIYPVTFATTLTAESISHPSSTPEDAKRGILDMDAANAYNWAKTELSKVQLMSSAANNEMNNPTATDNRGKMKGKTSTGKKKKVIEDSLVLKALLLKPNSGVYHYGPSLIEHCIWTAGLDPMAKLSLDNIEYTLPEASWDDLITALRDEGSKVIKNLISGEGGGGYILYKTKASNDTATNNNEGKSSNLRLPTLVTNQNQHSDKTLLEFQPHILHQHKEQQYLKYATFSIATDEFFSHLSSQRITARADAAEAAARDRLVKIEADQKRRVEELVKEQERLKDCAQLVERHAEDIDRALGVINSALSSGMDWVALEQLVAVEQANENPIALMIQKLLLDKDQVILALPDIDNWDEYGEDGLPPIRNVSVSIKESAHCNARIMFASYRASKEKEVKTIDASTAALKAAEAKARQQLAEAQKKKERVQVLPVRKTYWFEKFAWFITSDNYLVVAGKDAQQNEQLVKRYLRPGDAYLHAEVHGAATCILRSKRRRRKDGKTQVIPLSDQALREAGCFTICRSSAWKSKMVTSAYWVESHQVSKTAPTGEYLTVGSFMVRGRKNFLPASSLEMGLGVLFRLGDEASIARHANERRDFLLLEQEQIFAEREKEMDEIGASDTAMMTLSIGEQADANEEMGIEDEGPTPSIENQIEDISSPEDDVEIEQPEPETSKVASPVTDESNTTKSNPQPSKKGTTELSRGKRTKNKRAKKKYSEQDDDDRELIMMALHGGESSKAEKKGRGGRKVAAESATQLKAAEQTVALLVRDPKMIADTLDENVQQILAKCVTVKDAKGLEEVRWNKFDADVLEQLSEMETLVEQQAAANRLLNLSDTTRIDNFSASLAGIIRTIKKHGISFQDTNGSAQHGDGKQRKSKAEKQAEIEAWQEVLAEDGVVENDEDNVDGAVDDTAEIGKLTGKPTADDQVLHAIPVCAPYSVLSQYTYRVKLTPGSVKRGKACKQAVEMFLETKKKLQLDEGTKRDHALIKLVNENEWVQAMVGDVRITSAGASKATTKQKGIGK</sequence>
<feature type="compositionally biased region" description="Polar residues" evidence="6">
    <location>
        <begin position="315"/>
        <end position="324"/>
    </location>
</feature>
<keyword evidence="3" id="KW-0963">Cytoplasm</keyword>
<name>A0ABD3M711_9STRA</name>
<dbReference type="InterPro" id="IPR008532">
    <property type="entry name" value="NFACT_RNA-bd"/>
</dbReference>
<reference evidence="9 10" key="1">
    <citation type="submission" date="2024-10" db="EMBL/GenBank/DDBJ databases">
        <title>Updated reference genomes for cyclostephanoid diatoms.</title>
        <authorList>
            <person name="Roberts W.R."/>
            <person name="Alverson A.J."/>
        </authorList>
    </citation>
    <scope>NUCLEOTIDE SEQUENCE [LARGE SCALE GENOMIC DNA]</scope>
    <source>
        <strain evidence="9 10">AJA232-27</strain>
    </source>
</reference>
<proteinExistence type="inferred from homology"/>
<feature type="region of interest" description="Disordered" evidence="6">
    <location>
        <begin position="226"/>
        <end position="248"/>
    </location>
</feature>
<evidence type="ECO:0000256" key="6">
    <source>
        <dbReference type="SAM" id="MobiDB-lite"/>
    </source>
</evidence>
<feature type="compositionally biased region" description="Basic residues" evidence="6">
    <location>
        <begin position="955"/>
        <end position="965"/>
    </location>
</feature>
<evidence type="ECO:0000256" key="1">
    <source>
        <dbReference type="ARBA" id="ARBA00004496"/>
    </source>
</evidence>
<dbReference type="InterPro" id="IPR051608">
    <property type="entry name" value="RQC_Subunit_NEMF"/>
</dbReference>
<dbReference type="Gene3D" id="2.30.310.10">
    <property type="entry name" value="ibrinogen binding protein from staphylococcus aureus domain"/>
    <property type="match status" value="1"/>
</dbReference>
<dbReference type="EMBL" id="JALLBG020000196">
    <property type="protein sequence ID" value="KAL3759850.1"/>
    <property type="molecule type" value="Genomic_DNA"/>
</dbReference>
<feature type="region of interest" description="Disordered" evidence="6">
    <location>
        <begin position="890"/>
        <end position="976"/>
    </location>
</feature>
<feature type="region of interest" description="Disordered" evidence="6">
    <location>
        <begin position="315"/>
        <end position="335"/>
    </location>
</feature>
<evidence type="ECO:0000313" key="9">
    <source>
        <dbReference type="EMBL" id="KAL3759850.1"/>
    </source>
</evidence>
<dbReference type="InterPro" id="IPR021846">
    <property type="entry name" value="NFACT-C"/>
</dbReference>
<feature type="coiled-coil region" evidence="5">
    <location>
        <begin position="653"/>
        <end position="684"/>
    </location>
</feature>
<feature type="compositionally biased region" description="Basic and acidic residues" evidence="6">
    <location>
        <begin position="239"/>
        <end position="248"/>
    </location>
</feature>
<comment type="subcellular location">
    <subcellularLocation>
        <location evidence="1">Cytoplasm</location>
    </subcellularLocation>
</comment>
<comment type="similarity">
    <text evidence="2">Belongs to the NEMF family.</text>
</comment>
<feature type="compositionally biased region" description="Basic and acidic residues" evidence="6">
    <location>
        <begin position="1121"/>
        <end position="1131"/>
    </location>
</feature>
<keyword evidence="4 5" id="KW-0175">Coiled coil</keyword>
<keyword evidence="10" id="KW-1185">Reference proteome</keyword>
<evidence type="ECO:0000256" key="2">
    <source>
        <dbReference type="ARBA" id="ARBA00008318"/>
    </source>
</evidence>
<protein>
    <recommendedName>
        <fullName evidence="11">NFACT RNA-binding domain-containing protein</fullName>
    </recommendedName>
</protein>
<dbReference type="GO" id="GO:0005737">
    <property type="term" value="C:cytoplasm"/>
    <property type="evidence" value="ECO:0007669"/>
    <property type="project" value="UniProtKB-SubCell"/>
</dbReference>
<dbReference type="AlphaFoldDB" id="A0ABD3M711"/>
<feature type="region of interest" description="Disordered" evidence="6">
    <location>
        <begin position="70"/>
        <end position="118"/>
    </location>
</feature>
<evidence type="ECO:0000256" key="3">
    <source>
        <dbReference type="ARBA" id="ARBA00022490"/>
    </source>
</evidence>
<dbReference type="Pfam" id="PF11923">
    <property type="entry name" value="NFACT-C"/>
    <property type="match status" value="1"/>
</dbReference>
<evidence type="ECO:0000256" key="5">
    <source>
        <dbReference type="SAM" id="Coils"/>
    </source>
</evidence>
<dbReference type="Pfam" id="PF05670">
    <property type="entry name" value="NFACT-R_1"/>
    <property type="match status" value="1"/>
</dbReference>
<feature type="compositionally biased region" description="Acidic residues" evidence="6">
    <location>
        <begin position="909"/>
        <end position="921"/>
    </location>
</feature>
<gene>
    <name evidence="9" type="ORF">ACHAWU_007594</name>
</gene>
<feature type="domain" description="NFACT RNA-binding" evidence="7">
    <location>
        <begin position="694"/>
        <end position="813"/>
    </location>
</feature>
<evidence type="ECO:0008006" key="11">
    <source>
        <dbReference type="Google" id="ProtNLM"/>
    </source>
</evidence>
<evidence type="ECO:0000256" key="4">
    <source>
        <dbReference type="ARBA" id="ARBA00023054"/>
    </source>
</evidence>
<evidence type="ECO:0000259" key="8">
    <source>
        <dbReference type="Pfam" id="PF11923"/>
    </source>
</evidence>
<dbReference type="Pfam" id="PF05833">
    <property type="entry name" value="NFACT_N"/>
    <property type="match status" value="1"/>
</dbReference>
<dbReference type="PANTHER" id="PTHR15239:SF6">
    <property type="entry name" value="RIBOSOME QUALITY CONTROL COMPLEX SUBUNIT NEMF"/>
    <property type="match status" value="1"/>
</dbReference>
<feature type="compositionally biased region" description="Polar residues" evidence="6">
    <location>
        <begin position="932"/>
        <end position="952"/>
    </location>
</feature>
<organism evidence="9 10">
    <name type="scientific">Discostella pseudostelligera</name>
    <dbReference type="NCBI Taxonomy" id="259834"/>
    <lineage>
        <taxon>Eukaryota</taxon>
        <taxon>Sar</taxon>
        <taxon>Stramenopiles</taxon>
        <taxon>Ochrophyta</taxon>
        <taxon>Bacillariophyta</taxon>
        <taxon>Coscinodiscophyceae</taxon>
        <taxon>Thalassiosirophycidae</taxon>
        <taxon>Stephanodiscales</taxon>
        <taxon>Stephanodiscaceae</taxon>
        <taxon>Discostella</taxon>
    </lineage>
</organism>
<feature type="domain" description="NFACT protein C-terminal" evidence="8">
    <location>
        <begin position="1161"/>
        <end position="1257"/>
    </location>
</feature>
<comment type="caution">
    <text evidence="9">The sequence shown here is derived from an EMBL/GenBank/DDBJ whole genome shotgun (WGS) entry which is preliminary data.</text>
</comment>
<feature type="compositionally biased region" description="Low complexity" evidence="6">
    <location>
        <begin position="104"/>
        <end position="118"/>
    </location>
</feature>
<accession>A0ABD3M711</accession>
<dbReference type="Proteomes" id="UP001530293">
    <property type="component" value="Unassembled WGS sequence"/>
</dbReference>
<dbReference type="PANTHER" id="PTHR15239">
    <property type="entry name" value="NUCLEAR EXPORT MEDIATOR FACTOR NEMF"/>
    <property type="match status" value="1"/>
</dbReference>